<dbReference type="EMBL" id="LUHQ01000002">
    <property type="protein sequence ID" value="OAP08642.1"/>
    <property type="molecule type" value="Genomic_DNA"/>
</dbReference>
<sequence>MFRQRCMGICGCKGLLCQDDMYEPEDDLCRAAKTFNTRPPVTVATNMGVANFLRVRESNPQLNLLLSLEARPYLVDGVIVDLLAVCGKEKSQEDEMFQSKGPQSSKCRAEFQSAGSYLAESWMRNIIHGNGSNSLVSTETPVHAPMQIVEGDTGGSVAEVNENGGELVLCTNVSGIINLADAATPSLSNCSDEIENFTDDATNEDEADEPSSEDMRMLLEVEELERLELAKQKKKGKSKVFDSDDEGHDTSYTNGFSEGTPDEDEDWEYEGWNHLMAHDIPPGSSTPAAVVQPEVAKIEDTATATRDISEAVLGYHRDHVERTDVEGNSSEENDSVLASSEEDAIYIGRMFKDKNHLQTTLAIYSIKRLFHFKQTRSDPGRPIFECVDKKCPWRVYAVSAGKESKNFKVRTLTLTHTCTIASRAHYGKQATSKVIAKVLEGKYANGMPGPRAVDIRDIVLSELKVSVSDMKSWYAKEAAIMSTRGSDENNYKLLSGYMHLLQAQNPGTKYKLQYTEGLDGKKQFKYLFFALGASIAGIQYMRKVVLVDGTSIKHKFKGVLLTASMQDANFMVFPIAFGIVDSESEPAWTWFFRQLSAIMVDATDLVIVSDRHASIYAGIGQVYPKAFHGACAVHIERNVRAKFPKKGVSNLVSKAARAFNEADFMTFNTEIGRRISVCADYLAGISKEHWTQAYCDAKQYNLMSNNIAEALNSALAKIIELPIVTLVEGIRAKLMKWFCVRRAKAVKLKDGITPNAHKLILRHHAGSAGLANKVCSCKQFEKLQIPCCHALAAAAQTKIHIPTLGEEEVAVVIEESEFIPPDHSEAPGRRRKRRFPSAGEYMGGKRQRKGRNKCTRCFKHGNNRATCPLAVG</sequence>
<dbReference type="Pfam" id="PF04434">
    <property type="entry name" value="SWIM"/>
    <property type="match status" value="1"/>
</dbReference>
<evidence type="ECO:0000256" key="1">
    <source>
        <dbReference type="ARBA" id="ARBA00022723"/>
    </source>
</evidence>
<dbReference type="AlphaFoldDB" id="A0A178VUU9"/>
<protein>
    <recommendedName>
        <fullName evidence="6">SWIM-type domain-containing protein</fullName>
    </recommendedName>
</protein>
<comment type="caution">
    <text evidence="7">The sequence shown here is derived from an EMBL/GenBank/DDBJ whole genome shotgun (WGS) entry which is preliminary data.</text>
</comment>
<accession>A0A178VUU9</accession>
<keyword evidence="3" id="KW-0862">Zinc</keyword>
<dbReference type="PROSITE" id="PS50966">
    <property type="entry name" value="ZF_SWIM"/>
    <property type="match status" value="1"/>
</dbReference>
<keyword evidence="1" id="KW-0479">Metal-binding</keyword>
<dbReference type="Pfam" id="PF03108">
    <property type="entry name" value="DBD_Tnp_Mut"/>
    <property type="match status" value="1"/>
</dbReference>
<keyword evidence="2 4" id="KW-0863">Zinc-finger</keyword>
<dbReference type="PANTHER" id="PTHR31973:SF187">
    <property type="entry name" value="MUTATOR TRANSPOSASE MUDRA PROTEIN"/>
    <property type="match status" value="1"/>
</dbReference>
<dbReference type="SMART" id="SM00575">
    <property type="entry name" value="ZnF_PMZ"/>
    <property type="match status" value="1"/>
</dbReference>
<organism evidence="7 8">
    <name type="scientific">Arabidopsis thaliana</name>
    <name type="common">Mouse-ear cress</name>
    <dbReference type="NCBI Taxonomy" id="3702"/>
    <lineage>
        <taxon>Eukaryota</taxon>
        <taxon>Viridiplantae</taxon>
        <taxon>Streptophyta</taxon>
        <taxon>Embryophyta</taxon>
        <taxon>Tracheophyta</taxon>
        <taxon>Spermatophyta</taxon>
        <taxon>Magnoliopsida</taxon>
        <taxon>eudicotyledons</taxon>
        <taxon>Gunneridae</taxon>
        <taxon>Pentapetalae</taxon>
        <taxon>rosids</taxon>
        <taxon>malvids</taxon>
        <taxon>Brassicales</taxon>
        <taxon>Brassicaceae</taxon>
        <taxon>Camelineae</taxon>
        <taxon>Arabidopsis</taxon>
    </lineage>
</organism>
<dbReference type="Proteomes" id="UP000078284">
    <property type="component" value="Chromosome 2"/>
</dbReference>
<dbReference type="InterPro" id="IPR018289">
    <property type="entry name" value="MULE_transposase_dom"/>
</dbReference>
<dbReference type="PANTHER" id="PTHR31973">
    <property type="entry name" value="POLYPROTEIN, PUTATIVE-RELATED"/>
    <property type="match status" value="1"/>
</dbReference>
<feature type="domain" description="SWIM-type" evidence="6">
    <location>
        <begin position="757"/>
        <end position="798"/>
    </location>
</feature>
<reference evidence="8" key="1">
    <citation type="journal article" date="2016" name="Proc. Natl. Acad. Sci. U.S.A.">
        <title>Chromosome-level assembly of Arabidopsis thaliana Ler reveals the extent of translocation and inversion polymorphisms.</title>
        <authorList>
            <person name="Zapata L."/>
            <person name="Ding J."/>
            <person name="Willing E.M."/>
            <person name="Hartwig B."/>
            <person name="Bezdan D."/>
            <person name="Jiao W.B."/>
            <person name="Patel V."/>
            <person name="Velikkakam James G."/>
            <person name="Koornneef M."/>
            <person name="Ossowski S."/>
            <person name="Schneeberger K."/>
        </authorList>
    </citation>
    <scope>NUCLEOTIDE SEQUENCE [LARGE SCALE GENOMIC DNA]</scope>
    <source>
        <strain evidence="8">cv. Landsberg erecta</strain>
    </source>
</reference>
<gene>
    <name evidence="7" type="ordered locus">AXX17_At2g11330</name>
</gene>
<dbReference type="Pfam" id="PF10551">
    <property type="entry name" value="MULE"/>
    <property type="match status" value="1"/>
</dbReference>
<evidence type="ECO:0000313" key="7">
    <source>
        <dbReference type="EMBL" id="OAP08642.1"/>
    </source>
</evidence>
<proteinExistence type="predicted"/>
<evidence type="ECO:0000313" key="8">
    <source>
        <dbReference type="Proteomes" id="UP000078284"/>
    </source>
</evidence>
<evidence type="ECO:0000256" key="2">
    <source>
        <dbReference type="ARBA" id="ARBA00022771"/>
    </source>
</evidence>
<evidence type="ECO:0000259" key="6">
    <source>
        <dbReference type="PROSITE" id="PS50966"/>
    </source>
</evidence>
<feature type="region of interest" description="Disordered" evidence="5">
    <location>
        <begin position="232"/>
        <end position="266"/>
    </location>
</feature>
<dbReference type="GO" id="GO:0008270">
    <property type="term" value="F:zinc ion binding"/>
    <property type="evidence" value="ECO:0007669"/>
    <property type="project" value="UniProtKB-KW"/>
</dbReference>
<feature type="region of interest" description="Disordered" evidence="5">
    <location>
        <begin position="820"/>
        <end position="847"/>
    </location>
</feature>
<dbReference type="InterPro" id="IPR004332">
    <property type="entry name" value="Transposase_MuDR"/>
</dbReference>
<evidence type="ECO:0000256" key="5">
    <source>
        <dbReference type="SAM" id="MobiDB-lite"/>
    </source>
</evidence>
<evidence type="ECO:0000256" key="4">
    <source>
        <dbReference type="PROSITE-ProRule" id="PRU00325"/>
    </source>
</evidence>
<dbReference type="InterPro" id="IPR006564">
    <property type="entry name" value="Znf_PMZ"/>
</dbReference>
<evidence type="ECO:0000256" key="3">
    <source>
        <dbReference type="ARBA" id="ARBA00022833"/>
    </source>
</evidence>
<dbReference type="InterPro" id="IPR007527">
    <property type="entry name" value="Znf_SWIM"/>
</dbReference>
<name>A0A178VUU9_ARATH</name>